<reference evidence="2 3" key="1">
    <citation type="submission" date="2016-10" db="EMBL/GenBank/DDBJ databases">
        <authorList>
            <person name="de Groot N.N."/>
        </authorList>
    </citation>
    <scope>NUCLEOTIDE SEQUENCE [LARGE SCALE GENOMIC DNA]</scope>
    <source>
        <strain evidence="2 3">AA1</strain>
    </source>
</reference>
<evidence type="ECO:0000259" key="1">
    <source>
        <dbReference type="Pfam" id="PF12654"/>
    </source>
</evidence>
<dbReference type="RefSeq" id="WP_175469404.1">
    <property type="nucleotide sequence ID" value="NZ_FMUX01000001.1"/>
</dbReference>
<dbReference type="Proteomes" id="UP000198870">
    <property type="component" value="Unassembled WGS sequence"/>
</dbReference>
<dbReference type="AlphaFoldDB" id="A0A1G5AFB9"/>
<name>A0A1G5AFB9_9BACT</name>
<accession>A0A1G5AFB9</accession>
<proteinExistence type="predicted"/>
<sequence length="209" mass="22498">MRDSMTVFEKTYGWYLKQLAACDFLGRAERLGARVGDEALVFSFLNDPIAISRAGVIGPGGQAPGFSECIVLMNYILRCPETLPATGDWVTYREVKGSGPLAVYFSENAVKPLQDRFAGNVAALEAACSALGGRKEPGTGGYDFSATFFPLPRVPLNLRFNDADEEFPASCTLLFTSDVSAWLDPESLAILAVLFAQKIATGDPSAVRP</sequence>
<evidence type="ECO:0000313" key="3">
    <source>
        <dbReference type="Proteomes" id="UP000198870"/>
    </source>
</evidence>
<keyword evidence="3" id="KW-1185">Reference proteome</keyword>
<gene>
    <name evidence="2" type="ORF">SAMN05216233_101134</name>
</gene>
<organism evidence="2 3">
    <name type="scientific">Desulfoluna spongiiphila</name>
    <dbReference type="NCBI Taxonomy" id="419481"/>
    <lineage>
        <taxon>Bacteria</taxon>
        <taxon>Pseudomonadati</taxon>
        <taxon>Thermodesulfobacteriota</taxon>
        <taxon>Desulfobacteria</taxon>
        <taxon>Desulfobacterales</taxon>
        <taxon>Desulfolunaceae</taxon>
        <taxon>Desulfoluna</taxon>
    </lineage>
</organism>
<feature type="domain" description="DUF3786" evidence="1">
    <location>
        <begin position="23"/>
        <end position="197"/>
    </location>
</feature>
<dbReference type="InterPro" id="IPR024264">
    <property type="entry name" value="DUF3786"/>
</dbReference>
<evidence type="ECO:0000313" key="2">
    <source>
        <dbReference type="EMBL" id="SCX76590.1"/>
    </source>
</evidence>
<protein>
    <recommendedName>
        <fullName evidence="1">DUF3786 domain-containing protein</fullName>
    </recommendedName>
</protein>
<dbReference type="Pfam" id="PF12654">
    <property type="entry name" value="DUF3786"/>
    <property type="match status" value="1"/>
</dbReference>
<dbReference type="EMBL" id="FMUX01000001">
    <property type="protein sequence ID" value="SCX76590.1"/>
    <property type="molecule type" value="Genomic_DNA"/>
</dbReference>
<dbReference type="STRING" id="419481.SAMN05216233_101134"/>